<dbReference type="PANTHER" id="PTHR43174:SF2">
    <property type="entry name" value="UDP-N-ACETYLGLUCOSAMINE 2-EPIMERASE"/>
    <property type="match status" value="1"/>
</dbReference>
<dbReference type="SUPFAM" id="SSF53756">
    <property type="entry name" value="UDP-Glycosyltransferase/glycogen phosphorylase"/>
    <property type="match status" value="1"/>
</dbReference>
<evidence type="ECO:0000256" key="3">
    <source>
        <dbReference type="ARBA" id="ARBA00038858"/>
    </source>
</evidence>
<proteinExistence type="inferred from homology"/>
<gene>
    <name evidence="6" type="ORF">DWV53_10155</name>
</gene>
<evidence type="ECO:0000313" key="7">
    <source>
        <dbReference type="Proteomes" id="UP000285776"/>
    </source>
</evidence>
<dbReference type="FunFam" id="3.40.50.2000:FF:000043">
    <property type="entry name" value="UDP-N-acetylglucosamine 2-epimerase"/>
    <property type="match status" value="1"/>
</dbReference>
<evidence type="ECO:0000259" key="5">
    <source>
        <dbReference type="Pfam" id="PF02350"/>
    </source>
</evidence>
<dbReference type="PANTHER" id="PTHR43174">
    <property type="entry name" value="UDP-N-ACETYLGLUCOSAMINE 2-EPIMERASE"/>
    <property type="match status" value="1"/>
</dbReference>
<dbReference type="InterPro" id="IPR029767">
    <property type="entry name" value="WecB-like"/>
</dbReference>
<sequence>MIKVMLVFGTRPEAIKMCPLVKEFQKHNDGFETIVCVTGQHREMLDQVLNIFEVKPDYDLNIMKQGQDLYDVTARVLTGMRDVFKECKPDVVLVHGDTTTSTAAALAAFYQQIPVGHVEAGLRTHNIYSPWPEEMNRQITGRIATYNFSPTPLSESNLKEEKAQGNIYVTGNTVIDALHMVVNKLKNDETLAKEQKEILKQAGYDVNRLADGKKLVLITGHRRENFGEGFIHMVTAIKDLKSKYPDVDFVYPMHLNPNVRKPIHEVFGEDLSNLGNMFFIEPLQYLEFVYLMEKATIVLTDSGGIQEEAPGLGKPVLVMRDTTERPEALASGTVHLVGTDYQKIMDEVSTLLEDEQAYEKMSKAVNPYGDGKACERIVEILKK</sequence>
<accession>A0AA92UA22</accession>
<dbReference type="Pfam" id="PF02350">
    <property type="entry name" value="Epimerase_2"/>
    <property type="match status" value="1"/>
</dbReference>
<dbReference type="NCBIfam" id="TIGR00236">
    <property type="entry name" value="wecB"/>
    <property type="match status" value="1"/>
</dbReference>
<dbReference type="AlphaFoldDB" id="A0AA92UA22"/>
<reference evidence="6 7" key="1">
    <citation type="submission" date="2018-08" db="EMBL/GenBank/DDBJ databases">
        <title>A genome reference for cultivated species of the human gut microbiota.</title>
        <authorList>
            <person name="Zou Y."/>
            <person name="Xue W."/>
            <person name="Luo G."/>
        </authorList>
    </citation>
    <scope>NUCLEOTIDE SEQUENCE [LARGE SCALE GENOMIC DNA]</scope>
    <source>
        <strain evidence="6 7">AF10-17</strain>
    </source>
</reference>
<dbReference type="EC" id="5.1.3.14" evidence="3"/>
<dbReference type="Gene3D" id="3.40.50.2000">
    <property type="entry name" value="Glycogen Phosphorylase B"/>
    <property type="match status" value="2"/>
</dbReference>
<name>A0AA92UA22_9BACT</name>
<dbReference type="RefSeq" id="WP_118153415.1">
    <property type="nucleotide sequence ID" value="NZ_QSAV01000032.1"/>
</dbReference>
<organism evidence="6 7">
    <name type="scientific">Segatella copri</name>
    <dbReference type="NCBI Taxonomy" id="165179"/>
    <lineage>
        <taxon>Bacteria</taxon>
        <taxon>Pseudomonadati</taxon>
        <taxon>Bacteroidota</taxon>
        <taxon>Bacteroidia</taxon>
        <taxon>Bacteroidales</taxon>
        <taxon>Prevotellaceae</taxon>
        <taxon>Segatella</taxon>
    </lineage>
</organism>
<evidence type="ECO:0000256" key="1">
    <source>
        <dbReference type="ARBA" id="ARBA00023235"/>
    </source>
</evidence>
<keyword evidence="1 4" id="KW-0413">Isomerase</keyword>
<evidence type="ECO:0000313" key="6">
    <source>
        <dbReference type="EMBL" id="RGW77850.1"/>
    </source>
</evidence>
<protein>
    <recommendedName>
        <fullName evidence="3">UDP-N-acetylglucosamine 2-epimerase (non-hydrolyzing)</fullName>
        <ecNumber evidence="3">5.1.3.14</ecNumber>
    </recommendedName>
</protein>
<evidence type="ECO:0000256" key="2">
    <source>
        <dbReference type="ARBA" id="ARBA00038209"/>
    </source>
</evidence>
<evidence type="ECO:0000256" key="4">
    <source>
        <dbReference type="RuleBase" id="RU003513"/>
    </source>
</evidence>
<comment type="similarity">
    <text evidence="2 4">Belongs to the UDP-N-acetylglucosamine 2-epimerase family.</text>
</comment>
<dbReference type="Proteomes" id="UP000285776">
    <property type="component" value="Unassembled WGS sequence"/>
</dbReference>
<dbReference type="CDD" id="cd03786">
    <property type="entry name" value="GTB_UDP-GlcNAc_2-Epimerase"/>
    <property type="match status" value="1"/>
</dbReference>
<comment type="caution">
    <text evidence="6">The sequence shown here is derived from an EMBL/GenBank/DDBJ whole genome shotgun (WGS) entry which is preliminary data.</text>
</comment>
<dbReference type="InterPro" id="IPR003331">
    <property type="entry name" value="UDP_GlcNAc_Epimerase_2_dom"/>
</dbReference>
<dbReference type="GO" id="GO:0008761">
    <property type="term" value="F:UDP-N-acetylglucosamine 2-epimerase activity"/>
    <property type="evidence" value="ECO:0007669"/>
    <property type="project" value="UniProtKB-EC"/>
</dbReference>
<feature type="domain" description="UDP-N-acetylglucosamine 2-epimerase" evidence="5">
    <location>
        <begin position="26"/>
        <end position="382"/>
    </location>
</feature>
<dbReference type="EMBL" id="QSAV01000032">
    <property type="protein sequence ID" value="RGW77850.1"/>
    <property type="molecule type" value="Genomic_DNA"/>
</dbReference>